<reference evidence="12" key="2">
    <citation type="submission" date="2023-01" db="EMBL/GenBank/DDBJ databases">
        <authorList>
            <person name="Sun Q."/>
            <person name="Evtushenko L."/>
        </authorList>
    </citation>
    <scope>NUCLEOTIDE SEQUENCE</scope>
    <source>
        <strain evidence="12">VKM Ac-1246</strain>
    </source>
</reference>
<evidence type="ECO:0000256" key="9">
    <source>
        <dbReference type="SAM" id="Phobius"/>
    </source>
</evidence>
<evidence type="ECO:0000256" key="3">
    <source>
        <dbReference type="ARBA" id="ARBA00022553"/>
    </source>
</evidence>
<evidence type="ECO:0000256" key="1">
    <source>
        <dbReference type="ARBA" id="ARBA00000085"/>
    </source>
</evidence>
<sequence length="394" mass="41216">MIAYVGDMTPGAEDDARLRPPAWAGDVLLGVAVAVTLAIVISSDQGGRNEPDTFAYLWAVGLGGLLLARRRYPVLVLWISVLGLFSYYIAGYPAIGVAVPVAAALLSAAEFGRLAWAVVAAVITLVTSVGFRLADGEDLSYVVGYDLAGHVLLMSAAIALGDSLRSRRLAAESARRLVALTAERARHQADAARREERVAIARDLHDSLGHATSVVSMHADVAREAIGRGDQEGAGAALRTIKDTTTASMTELRRTVGLLRTATRSTGSAVALDDLEALAAAAPGVTVTLDVRVSRPLPPTVDAAAYRIVQEAVTNIVRHSSAQHAVITVLDHGDVIEVDVVDDGAPPDLSRSTAGGHGIAGMRERATALGGTLTAGPEDHGFRVRAELPVGERR</sequence>
<dbReference type="Pfam" id="PF07730">
    <property type="entry name" value="HisKA_3"/>
    <property type="match status" value="1"/>
</dbReference>
<keyword evidence="9" id="KW-1133">Transmembrane helix</keyword>
<reference evidence="12" key="1">
    <citation type="journal article" date="2014" name="Int. J. Syst. Evol. Microbiol.">
        <title>Complete genome of a new Firmicutes species belonging to the dominant human colonic microbiota ('Ruminococcus bicirculans') reveals two chromosomes and a selective capacity to utilize plant glucans.</title>
        <authorList>
            <consortium name="NISC Comparative Sequencing Program"/>
            <person name="Wegmann U."/>
            <person name="Louis P."/>
            <person name="Goesmann A."/>
            <person name="Henrissat B."/>
            <person name="Duncan S.H."/>
            <person name="Flint H.J."/>
        </authorList>
    </citation>
    <scope>NUCLEOTIDE SEQUENCE</scope>
    <source>
        <strain evidence="12">VKM Ac-1246</strain>
    </source>
</reference>
<evidence type="ECO:0000256" key="2">
    <source>
        <dbReference type="ARBA" id="ARBA00012438"/>
    </source>
</evidence>
<feature type="domain" description="Signal transduction histidine kinase subgroup 3 dimerisation and phosphoacceptor" evidence="11">
    <location>
        <begin position="196"/>
        <end position="262"/>
    </location>
</feature>
<keyword evidence="3" id="KW-0597">Phosphoprotein</keyword>
<keyword evidence="7" id="KW-0067">ATP-binding</keyword>
<accession>A0ABQ5SPZ6</accession>
<proteinExistence type="predicted"/>
<feature type="transmembrane region" description="Helical" evidence="9">
    <location>
        <begin position="22"/>
        <end position="41"/>
    </location>
</feature>
<comment type="caution">
    <text evidence="12">The sequence shown here is derived from an EMBL/GenBank/DDBJ whole genome shotgun (WGS) entry which is preliminary data.</text>
</comment>
<evidence type="ECO:0000256" key="5">
    <source>
        <dbReference type="ARBA" id="ARBA00022741"/>
    </source>
</evidence>
<evidence type="ECO:0000256" key="4">
    <source>
        <dbReference type="ARBA" id="ARBA00022679"/>
    </source>
</evidence>
<gene>
    <name evidence="12" type="ORF">GCM10017579_00300</name>
</gene>
<keyword evidence="5" id="KW-0547">Nucleotide-binding</keyword>
<dbReference type="CDD" id="cd16917">
    <property type="entry name" value="HATPase_UhpB-NarQ-NarX-like"/>
    <property type="match status" value="1"/>
</dbReference>
<dbReference type="Gene3D" id="3.30.565.10">
    <property type="entry name" value="Histidine kinase-like ATPase, C-terminal domain"/>
    <property type="match status" value="1"/>
</dbReference>
<evidence type="ECO:0000259" key="10">
    <source>
        <dbReference type="Pfam" id="PF02518"/>
    </source>
</evidence>
<dbReference type="PANTHER" id="PTHR24421">
    <property type="entry name" value="NITRATE/NITRITE SENSOR PROTEIN NARX-RELATED"/>
    <property type="match status" value="1"/>
</dbReference>
<feature type="transmembrane region" description="Helical" evidence="9">
    <location>
        <begin position="75"/>
        <end position="102"/>
    </location>
</feature>
<evidence type="ECO:0000256" key="7">
    <source>
        <dbReference type="ARBA" id="ARBA00022840"/>
    </source>
</evidence>
<protein>
    <recommendedName>
        <fullName evidence="2">histidine kinase</fullName>
        <ecNumber evidence="2">2.7.13.3</ecNumber>
    </recommendedName>
</protein>
<dbReference type="PANTHER" id="PTHR24421:SF10">
    <property type="entry name" value="NITRATE_NITRITE SENSOR PROTEIN NARQ"/>
    <property type="match status" value="1"/>
</dbReference>
<dbReference type="InterPro" id="IPR036890">
    <property type="entry name" value="HATPase_C_sf"/>
</dbReference>
<dbReference type="Pfam" id="PF02518">
    <property type="entry name" value="HATPase_c"/>
    <property type="match status" value="1"/>
</dbReference>
<feature type="transmembrane region" description="Helical" evidence="9">
    <location>
        <begin position="114"/>
        <end position="133"/>
    </location>
</feature>
<keyword evidence="4" id="KW-0808">Transferase</keyword>
<keyword evidence="6 12" id="KW-0418">Kinase</keyword>
<comment type="catalytic activity">
    <reaction evidence="1">
        <text>ATP + protein L-histidine = ADP + protein N-phospho-L-histidine.</text>
        <dbReference type="EC" id="2.7.13.3"/>
    </reaction>
</comment>
<feature type="transmembrane region" description="Helical" evidence="9">
    <location>
        <begin position="139"/>
        <end position="160"/>
    </location>
</feature>
<keyword evidence="13" id="KW-1185">Reference proteome</keyword>
<dbReference type="EC" id="2.7.13.3" evidence="2"/>
<dbReference type="InterPro" id="IPR003594">
    <property type="entry name" value="HATPase_dom"/>
</dbReference>
<evidence type="ECO:0000259" key="11">
    <source>
        <dbReference type="Pfam" id="PF07730"/>
    </source>
</evidence>
<evidence type="ECO:0000313" key="13">
    <source>
        <dbReference type="Proteomes" id="UP001142292"/>
    </source>
</evidence>
<feature type="domain" description="Histidine kinase/HSP90-like ATPase" evidence="10">
    <location>
        <begin position="304"/>
        <end position="390"/>
    </location>
</feature>
<name>A0ABQ5SPZ6_9ACTN</name>
<dbReference type="EMBL" id="BSEL01000001">
    <property type="protein sequence ID" value="GLJ65994.1"/>
    <property type="molecule type" value="Genomic_DNA"/>
</dbReference>
<dbReference type="InterPro" id="IPR011712">
    <property type="entry name" value="Sig_transdc_His_kin_sub3_dim/P"/>
</dbReference>
<dbReference type="GO" id="GO:0016301">
    <property type="term" value="F:kinase activity"/>
    <property type="evidence" value="ECO:0007669"/>
    <property type="project" value="UniProtKB-KW"/>
</dbReference>
<organism evidence="12 13">
    <name type="scientific">Nocardioides luteus</name>
    <dbReference type="NCBI Taxonomy" id="1844"/>
    <lineage>
        <taxon>Bacteria</taxon>
        <taxon>Bacillati</taxon>
        <taxon>Actinomycetota</taxon>
        <taxon>Actinomycetes</taxon>
        <taxon>Propionibacteriales</taxon>
        <taxon>Nocardioidaceae</taxon>
        <taxon>Nocardioides</taxon>
    </lineage>
</organism>
<dbReference type="SUPFAM" id="SSF55874">
    <property type="entry name" value="ATPase domain of HSP90 chaperone/DNA topoisomerase II/histidine kinase"/>
    <property type="match status" value="1"/>
</dbReference>
<dbReference type="Gene3D" id="1.20.5.1930">
    <property type="match status" value="1"/>
</dbReference>
<dbReference type="Proteomes" id="UP001142292">
    <property type="component" value="Unassembled WGS sequence"/>
</dbReference>
<feature type="transmembrane region" description="Helical" evidence="9">
    <location>
        <begin position="53"/>
        <end position="69"/>
    </location>
</feature>
<evidence type="ECO:0000256" key="6">
    <source>
        <dbReference type="ARBA" id="ARBA00022777"/>
    </source>
</evidence>
<dbReference type="InterPro" id="IPR050482">
    <property type="entry name" value="Sensor_HK_TwoCompSys"/>
</dbReference>
<evidence type="ECO:0000313" key="12">
    <source>
        <dbReference type="EMBL" id="GLJ65994.1"/>
    </source>
</evidence>
<evidence type="ECO:0000256" key="8">
    <source>
        <dbReference type="ARBA" id="ARBA00023012"/>
    </source>
</evidence>
<keyword evidence="9" id="KW-0812">Transmembrane</keyword>
<keyword evidence="8" id="KW-0902">Two-component regulatory system</keyword>
<keyword evidence="9" id="KW-0472">Membrane</keyword>